<keyword evidence="2" id="KW-1185">Reference proteome</keyword>
<comment type="caution">
    <text evidence="1">The sequence shown here is derived from an EMBL/GenBank/DDBJ whole genome shotgun (WGS) entry which is preliminary data.</text>
</comment>
<dbReference type="RefSeq" id="WP_116188819.1">
    <property type="nucleotide sequence ID" value="NZ_QTTN01000009.1"/>
</dbReference>
<protein>
    <recommendedName>
        <fullName evidence="3">Stress responsive alpha/beta barrel protein</fullName>
    </recommendedName>
</protein>
<proteinExistence type="predicted"/>
<reference evidence="1 2" key="1">
    <citation type="submission" date="2018-08" db="EMBL/GenBank/DDBJ databases">
        <title>Genomic Encyclopedia of Type Strains, Phase III (KMG-III): the genomes of soil and plant-associated and newly described type strains.</title>
        <authorList>
            <person name="Whitman W."/>
        </authorList>
    </citation>
    <scope>NUCLEOTIDE SEQUENCE [LARGE SCALE GENOMIC DNA]</scope>
    <source>
        <strain evidence="1 2">CGMCC 1.10966</strain>
    </source>
</reference>
<gene>
    <name evidence="1" type="ORF">A8990_1096</name>
</gene>
<evidence type="ECO:0000313" key="2">
    <source>
        <dbReference type="Proteomes" id="UP000256304"/>
    </source>
</evidence>
<dbReference type="EMBL" id="QTTN01000009">
    <property type="protein sequence ID" value="REE87361.1"/>
    <property type="molecule type" value="Genomic_DNA"/>
</dbReference>
<dbReference type="AlphaFoldDB" id="A0A3D9SC56"/>
<dbReference type="Proteomes" id="UP000256304">
    <property type="component" value="Unassembled WGS sequence"/>
</dbReference>
<organism evidence="1 2">
    <name type="scientific">Paenibacillus taihuensis</name>
    <dbReference type="NCBI Taxonomy" id="1156355"/>
    <lineage>
        <taxon>Bacteria</taxon>
        <taxon>Bacillati</taxon>
        <taxon>Bacillota</taxon>
        <taxon>Bacilli</taxon>
        <taxon>Bacillales</taxon>
        <taxon>Paenibacillaceae</taxon>
        <taxon>Paenibacillus</taxon>
    </lineage>
</organism>
<dbReference type="OrthoDB" id="2616455at2"/>
<accession>A0A3D9SC56</accession>
<sequence>MAYKLRLVQRFHAASRAEFLELEQQFAKLERKIDAFPKGRRYLPYSGREAMNTLVWECEFETLEAAKQAVAFLEQDARHEELARLQLPYFQDSYTEIYKLLELEESE</sequence>
<evidence type="ECO:0008006" key="3">
    <source>
        <dbReference type="Google" id="ProtNLM"/>
    </source>
</evidence>
<name>A0A3D9SC56_9BACL</name>
<evidence type="ECO:0000313" key="1">
    <source>
        <dbReference type="EMBL" id="REE87361.1"/>
    </source>
</evidence>